<dbReference type="AlphaFoldDB" id="A0A0M3JRN4"/>
<accession>A0A0M3JRN4</accession>
<feature type="domain" description="PDZ" evidence="1">
    <location>
        <begin position="6"/>
        <end position="102"/>
    </location>
</feature>
<organism evidence="4">
    <name type="scientific">Anisakis simplex</name>
    <name type="common">Herring worm</name>
    <dbReference type="NCBI Taxonomy" id="6269"/>
    <lineage>
        <taxon>Eukaryota</taxon>
        <taxon>Metazoa</taxon>
        <taxon>Ecdysozoa</taxon>
        <taxon>Nematoda</taxon>
        <taxon>Chromadorea</taxon>
        <taxon>Rhabditida</taxon>
        <taxon>Spirurina</taxon>
        <taxon>Ascaridomorpha</taxon>
        <taxon>Ascaridoidea</taxon>
        <taxon>Anisakidae</taxon>
        <taxon>Anisakis</taxon>
        <taxon>Anisakis simplex complex</taxon>
    </lineage>
</organism>
<reference evidence="2 3" key="2">
    <citation type="submission" date="2018-11" db="EMBL/GenBank/DDBJ databases">
        <authorList>
            <consortium name="Pathogen Informatics"/>
        </authorList>
    </citation>
    <scope>NUCLEOTIDE SEQUENCE [LARGE SCALE GENOMIC DNA]</scope>
</reference>
<keyword evidence="3" id="KW-1185">Reference proteome</keyword>
<evidence type="ECO:0000313" key="2">
    <source>
        <dbReference type="EMBL" id="VDK42413.1"/>
    </source>
</evidence>
<dbReference type="Pfam" id="PF17820">
    <property type="entry name" value="PDZ_6"/>
    <property type="match status" value="1"/>
</dbReference>
<gene>
    <name evidence="2" type="ORF">ASIM_LOCUS10138</name>
</gene>
<evidence type="ECO:0000259" key="1">
    <source>
        <dbReference type="PROSITE" id="PS50106"/>
    </source>
</evidence>
<dbReference type="SUPFAM" id="SSF50156">
    <property type="entry name" value="PDZ domain-like"/>
    <property type="match status" value="1"/>
</dbReference>
<dbReference type="EMBL" id="UYRR01030985">
    <property type="protein sequence ID" value="VDK42413.1"/>
    <property type="molecule type" value="Genomic_DNA"/>
</dbReference>
<dbReference type="InterPro" id="IPR041489">
    <property type="entry name" value="PDZ_6"/>
</dbReference>
<protein>
    <submittedName>
        <fullName evidence="4">PDZ domain-containing protein</fullName>
    </submittedName>
</protein>
<dbReference type="InterPro" id="IPR036034">
    <property type="entry name" value="PDZ_sf"/>
</dbReference>
<name>A0A0M3JRN4_ANISI</name>
<reference evidence="4" key="1">
    <citation type="submission" date="2017-02" db="UniProtKB">
        <authorList>
            <consortium name="WormBaseParasite"/>
        </authorList>
    </citation>
    <scope>IDENTIFICATION</scope>
</reference>
<dbReference type="OrthoDB" id="2272012at2759"/>
<sequence>MSLLINVLLERQSTSYNYGFTIRHTTVYPFEDGYDSCMMGDYDTNEAYDNEIPVNSAVISRVEPLSCAYNAGLRCGDRILCINDEAISDLSYEQICDIIRTSDTFISESHWIDNVKFYKLPYQ</sequence>
<dbReference type="Gene3D" id="2.30.42.10">
    <property type="match status" value="1"/>
</dbReference>
<dbReference type="Proteomes" id="UP000267096">
    <property type="component" value="Unassembled WGS sequence"/>
</dbReference>
<dbReference type="PROSITE" id="PS50106">
    <property type="entry name" value="PDZ"/>
    <property type="match status" value="1"/>
</dbReference>
<dbReference type="InterPro" id="IPR001478">
    <property type="entry name" value="PDZ"/>
</dbReference>
<proteinExistence type="predicted"/>
<evidence type="ECO:0000313" key="3">
    <source>
        <dbReference type="Proteomes" id="UP000267096"/>
    </source>
</evidence>
<dbReference type="WBParaSite" id="ASIM_0001058001-mRNA-1">
    <property type="protein sequence ID" value="ASIM_0001058001-mRNA-1"/>
    <property type="gene ID" value="ASIM_0001058001"/>
</dbReference>
<evidence type="ECO:0000313" key="4">
    <source>
        <dbReference type="WBParaSite" id="ASIM_0001058001-mRNA-1"/>
    </source>
</evidence>